<proteinExistence type="predicted"/>
<keyword evidence="1" id="KW-0812">Transmembrane</keyword>
<gene>
    <name evidence="3" type="ORF">D1610_12400</name>
</gene>
<dbReference type="AlphaFoldDB" id="A0A396RKU7"/>
<keyword evidence="1" id="KW-0472">Membrane</keyword>
<dbReference type="OrthoDB" id="1750577at2"/>
<dbReference type="PANTHER" id="PTHR34473:SF3">
    <property type="entry name" value="TRANSMEMBRANE PROTEIN-RELATED"/>
    <property type="match status" value="1"/>
</dbReference>
<dbReference type="PANTHER" id="PTHR34473">
    <property type="entry name" value="UPF0699 TRANSMEMBRANE PROTEIN YDBS"/>
    <property type="match status" value="1"/>
</dbReference>
<accession>A0A396RKU7</accession>
<feature type="transmembrane region" description="Helical" evidence="1">
    <location>
        <begin position="49"/>
        <end position="69"/>
    </location>
</feature>
<evidence type="ECO:0000313" key="4">
    <source>
        <dbReference type="Proteomes" id="UP000266693"/>
    </source>
</evidence>
<reference evidence="3 4" key="1">
    <citation type="submission" date="2018-08" db="EMBL/GenBank/DDBJ databases">
        <title>The multiple taxonomic identification of Sphingomonas gilva.</title>
        <authorList>
            <person name="Zhu D."/>
            <person name="Zheng S."/>
        </authorList>
    </citation>
    <scope>NUCLEOTIDE SEQUENCE [LARGE SCALE GENOMIC DNA]</scope>
    <source>
        <strain evidence="3 4">ZDH117</strain>
    </source>
</reference>
<dbReference type="RefSeq" id="WP_118864515.1">
    <property type="nucleotide sequence ID" value="NZ_QWLV01000006.1"/>
</dbReference>
<name>A0A396RKU7_9SPHN</name>
<dbReference type="Proteomes" id="UP000266693">
    <property type="component" value="Unassembled WGS sequence"/>
</dbReference>
<feature type="transmembrane region" description="Helical" evidence="1">
    <location>
        <begin position="20"/>
        <end position="43"/>
    </location>
</feature>
<dbReference type="EMBL" id="QWLV01000006">
    <property type="protein sequence ID" value="RHW16934.1"/>
    <property type="molecule type" value="Genomic_DNA"/>
</dbReference>
<protein>
    <recommendedName>
        <fullName evidence="2">YdbS-like PH domain-containing protein</fullName>
    </recommendedName>
</protein>
<evidence type="ECO:0000259" key="2">
    <source>
        <dbReference type="Pfam" id="PF03703"/>
    </source>
</evidence>
<evidence type="ECO:0000313" key="3">
    <source>
        <dbReference type="EMBL" id="RHW16934.1"/>
    </source>
</evidence>
<feature type="domain" description="YdbS-like PH" evidence="2">
    <location>
        <begin position="74"/>
        <end position="153"/>
    </location>
</feature>
<organism evidence="3 4">
    <name type="scientific">Sphingomonas gilva</name>
    <dbReference type="NCBI Taxonomy" id="2305907"/>
    <lineage>
        <taxon>Bacteria</taxon>
        <taxon>Pseudomonadati</taxon>
        <taxon>Pseudomonadota</taxon>
        <taxon>Alphaproteobacteria</taxon>
        <taxon>Sphingomonadales</taxon>
        <taxon>Sphingomonadaceae</taxon>
        <taxon>Sphingomonas</taxon>
    </lineage>
</organism>
<keyword evidence="1" id="KW-1133">Transmembrane helix</keyword>
<dbReference type="Pfam" id="PF03703">
    <property type="entry name" value="bPH_2"/>
    <property type="match status" value="1"/>
</dbReference>
<sequence length="162" mass="17696">MDSTPAPPALTPLEPGQRRVMHVAALIPSLLLTAGGFGLGMVLNDNLGWPWWPAFVVVGLVALWSVAVAPRRRWQAWGWALAEDELHVGWGVWTEVHTIVPLARVQHIDVAQGPLERAFGVARLIVHTAGTAHATVVLPGITRETAEGLRDTIRQHIRGDPW</sequence>
<evidence type="ECO:0000256" key="1">
    <source>
        <dbReference type="SAM" id="Phobius"/>
    </source>
</evidence>
<keyword evidence="4" id="KW-1185">Reference proteome</keyword>
<comment type="caution">
    <text evidence="3">The sequence shown here is derived from an EMBL/GenBank/DDBJ whole genome shotgun (WGS) entry which is preliminary data.</text>
</comment>
<dbReference type="InterPro" id="IPR005182">
    <property type="entry name" value="YdbS-like_PH"/>
</dbReference>